<dbReference type="OrthoDB" id="10251073at2759"/>
<proteinExistence type="predicted"/>
<dbReference type="CDD" id="cd10567">
    <property type="entry name" value="SWIB-MDM2_like"/>
    <property type="match status" value="1"/>
</dbReference>
<accession>A0A165DLD4</accession>
<dbReference type="SUPFAM" id="SSF47592">
    <property type="entry name" value="SWIB/MDM2 domain"/>
    <property type="match status" value="1"/>
</dbReference>
<reference evidence="4 5" key="1">
    <citation type="journal article" date="2016" name="Mol. Biol. Evol.">
        <title>Comparative Genomics of Early-Diverging Mushroom-Forming Fungi Provides Insights into the Origins of Lignocellulose Decay Capabilities.</title>
        <authorList>
            <person name="Nagy L.G."/>
            <person name="Riley R."/>
            <person name="Tritt A."/>
            <person name="Adam C."/>
            <person name="Daum C."/>
            <person name="Floudas D."/>
            <person name="Sun H."/>
            <person name="Yadav J.S."/>
            <person name="Pangilinan J."/>
            <person name="Larsson K.H."/>
            <person name="Matsuura K."/>
            <person name="Barry K."/>
            <person name="Labutti K."/>
            <person name="Kuo R."/>
            <person name="Ohm R.A."/>
            <person name="Bhattacharya S.S."/>
            <person name="Shirouzu T."/>
            <person name="Yoshinaga Y."/>
            <person name="Martin F.M."/>
            <person name="Grigoriev I.V."/>
            <person name="Hibbett D.S."/>
        </authorList>
    </citation>
    <scope>NUCLEOTIDE SEQUENCE [LARGE SCALE GENOMIC DNA]</scope>
    <source>
        <strain evidence="4 5">HHB12733</strain>
    </source>
</reference>
<evidence type="ECO:0000313" key="5">
    <source>
        <dbReference type="Proteomes" id="UP000076842"/>
    </source>
</evidence>
<feature type="region of interest" description="Disordered" evidence="1">
    <location>
        <begin position="169"/>
        <end position="224"/>
    </location>
</feature>
<dbReference type="PROSITE" id="PS51998">
    <property type="entry name" value="DEK_C"/>
    <property type="match status" value="1"/>
</dbReference>
<evidence type="ECO:0000259" key="3">
    <source>
        <dbReference type="PROSITE" id="PS51998"/>
    </source>
</evidence>
<dbReference type="STRING" id="1353952.A0A165DLD4"/>
<organism evidence="4 5">
    <name type="scientific">Calocera cornea HHB12733</name>
    <dbReference type="NCBI Taxonomy" id="1353952"/>
    <lineage>
        <taxon>Eukaryota</taxon>
        <taxon>Fungi</taxon>
        <taxon>Dikarya</taxon>
        <taxon>Basidiomycota</taxon>
        <taxon>Agaricomycotina</taxon>
        <taxon>Dacrymycetes</taxon>
        <taxon>Dacrymycetales</taxon>
        <taxon>Dacrymycetaceae</taxon>
        <taxon>Calocera</taxon>
    </lineage>
</organism>
<dbReference type="Gene3D" id="1.10.245.10">
    <property type="entry name" value="SWIB/MDM2 domain"/>
    <property type="match status" value="1"/>
</dbReference>
<dbReference type="InterPro" id="IPR003121">
    <property type="entry name" value="SWIB_MDM2_domain"/>
</dbReference>
<sequence>MTSVPALQPRIYAILADPTTDLDTISAKRVRKQLQAEDPLVTPDFIRDNKPAIDQLIASVFNQVKEERHAGILPPADQQVQHGGALGMTMSAYQAVPQYPDVGLGLALPGMAYGAPGGSHAGVKRKFEDLALPQSSPAMPLQARTGVYGQTKQEIADAQLARQISAELNGHSTRGAVTAPPGSLARKAGKKKTKKSKEAVEDSDGEGDGERPKKKAKGGGFQKPYALSPALQDLTGEAELSRPSVVKALWNHIKEHQLQNPLNKREILCDEKMRAVFGVQRIDMFKMNKELGKYLGDIVPIEA</sequence>
<dbReference type="InParanoid" id="A0A165DLD4"/>
<gene>
    <name evidence="4" type="ORF">CALCODRAFT_63373</name>
</gene>
<evidence type="ECO:0000256" key="1">
    <source>
        <dbReference type="SAM" id="MobiDB-lite"/>
    </source>
</evidence>
<dbReference type="AlphaFoldDB" id="A0A165DLD4"/>
<evidence type="ECO:0000313" key="4">
    <source>
        <dbReference type="EMBL" id="KZT53061.1"/>
    </source>
</evidence>
<dbReference type="InterPro" id="IPR014876">
    <property type="entry name" value="DEK_C"/>
</dbReference>
<dbReference type="Pfam" id="PF02201">
    <property type="entry name" value="SWIB"/>
    <property type="match status" value="1"/>
</dbReference>
<keyword evidence="5" id="KW-1185">Reference proteome</keyword>
<evidence type="ECO:0000259" key="2">
    <source>
        <dbReference type="PROSITE" id="PS51925"/>
    </source>
</evidence>
<name>A0A165DLD4_9BASI</name>
<dbReference type="InterPro" id="IPR019835">
    <property type="entry name" value="SWIB_domain"/>
</dbReference>
<dbReference type="PROSITE" id="PS51925">
    <property type="entry name" value="SWIB_MDM2"/>
    <property type="match status" value="1"/>
</dbReference>
<dbReference type="Proteomes" id="UP000076842">
    <property type="component" value="Unassembled WGS sequence"/>
</dbReference>
<dbReference type="PANTHER" id="PTHR13844">
    <property type="entry name" value="SWI/SNF-RELATED MATRIX-ASSOCIATED ACTIN-DEPENDENT REGULATOR OF CHROMATIN SUBFAMILY D"/>
    <property type="match status" value="1"/>
</dbReference>
<protein>
    <submittedName>
        <fullName evidence="4">SWIB-domain-containing protein</fullName>
    </submittedName>
</protein>
<dbReference type="EMBL" id="KV424047">
    <property type="protein sequence ID" value="KZT53061.1"/>
    <property type="molecule type" value="Genomic_DNA"/>
</dbReference>
<feature type="domain" description="DEK-C" evidence="3">
    <location>
        <begin position="1"/>
        <end position="62"/>
    </location>
</feature>
<dbReference type="InterPro" id="IPR036885">
    <property type="entry name" value="SWIB_MDM2_dom_sf"/>
</dbReference>
<feature type="domain" description="DM2" evidence="2">
    <location>
        <begin position="220"/>
        <end position="297"/>
    </location>
</feature>
<dbReference type="SMART" id="SM00151">
    <property type="entry name" value="SWIB"/>
    <property type="match status" value="1"/>
</dbReference>